<feature type="domain" description="FAD-binding PCMH-type" evidence="6">
    <location>
        <begin position="37"/>
        <end position="216"/>
    </location>
</feature>
<dbReference type="GO" id="GO:0071949">
    <property type="term" value="F:FAD binding"/>
    <property type="evidence" value="ECO:0007669"/>
    <property type="project" value="InterPro"/>
</dbReference>
<reference evidence="7 8" key="1">
    <citation type="submission" date="2015-05" db="EMBL/GenBank/DDBJ databases">
        <title>Comparison of genome.</title>
        <authorList>
            <person name="Zheng Z."/>
            <person name="Sun M."/>
        </authorList>
    </citation>
    <scope>NUCLEOTIDE SEQUENCE [LARGE SCALE GENOMIC DNA]</scope>
    <source>
        <strain evidence="7 8">G25-74</strain>
    </source>
</reference>
<accession>A0A177ZMV5</accession>
<dbReference type="PROSITE" id="PS51387">
    <property type="entry name" value="FAD_PCMH"/>
    <property type="match status" value="1"/>
</dbReference>
<dbReference type="InterPro" id="IPR004113">
    <property type="entry name" value="FAD-bd_oxidored_4_C"/>
</dbReference>
<dbReference type="AlphaFoldDB" id="A0A177ZMV5"/>
<evidence type="ECO:0000259" key="6">
    <source>
        <dbReference type="PROSITE" id="PS51387"/>
    </source>
</evidence>
<dbReference type="GO" id="GO:0009339">
    <property type="term" value="C:glycolate oxidase complex"/>
    <property type="evidence" value="ECO:0007669"/>
    <property type="project" value="InterPro"/>
</dbReference>
<dbReference type="RefSeq" id="WP_064468393.1">
    <property type="nucleotide sequence ID" value="NZ_LDJR01000054.1"/>
</dbReference>
<dbReference type="NCBIfam" id="TIGR00387">
    <property type="entry name" value="glcD"/>
    <property type="match status" value="1"/>
</dbReference>
<evidence type="ECO:0000313" key="8">
    <source>
        <dbReference type="Proteomes" id="UP000077881"/>
    </source>
</evidence>
<evidence type="ECO:0000313" key="7">
    <source>
        <dbReference type="EMBL" id="OAK69145.1"/>
    </source>
</evidence>
<dbReference type="STRING" id="217031.ABB05_14385"/>
<dbReference type="PANTHER" id="PTHR42934:SF2">
    <property type="entry name" value="GLYCOLATE OXIDASE SUBUNIT GLCD"/>
    <property type="match status" value="1"/>
</dbReference>
<dbReference type="InterPro" id="IPR004490">
    <property type="entry name" value="GlcD"/>
</dbReference>
<dbReference type="InterPro" id="IPR036318">
    <property type="entry name" value="FAD-bd_PCMH-like_sf"/>
</dbReference>
<dbReference type="SUPFAM" id="SSF56176">
    <property type="entry name" value="FAD-binding/transporter-associated domain-like"/>
    <property type="match status" value="1"/>
</dbReference>
<dbReference type="Gene3D" id="3.30.70.2740">
    <property type="match status" value="1"/>
</dbReference>
<dbReference type="InterPro" id="IPR051914">
    <property type="entry name" value="FAD-linked_OxidoTrans_Type4"/>
</dbReference>
<dbReference type="InterPro" id="IPR006094">
    <property type="entry name" value="Oxid_FAD_bind_N"/>
</dbReference>
<dbReference type="InterPro" id="IPR016166">
    <property type="entry name" value="FAD-bd_PCMH"/>
</dbReference>
<dbReference type="Gene3D" id="1.10.45.10">
    <property type="entry name" value="Vanillyl-alcohol Oxidase, Chain A, domain 4"/>
    <property type="match status" value="1"/>
</dbReference>
<dbReference type="PATRIC" id="fig|217031.6.peg.3092"/>
<dbReference type="FunFam" id="1.10.45.10:FF:000001">
    <property type="entry name" value="D-lactate dehydrogenase mitochondrial"/>
    <property type="match status" value="1"/>
</dbReference>
<dbReference type="OrthoDB" id="9767256at2"/>
<evidence type="ECO:0000256" key="2">
    <source>
        <dbReference type="ARBA" id="ARBA00008000"/>
    </source>
</evidence>
<name>A0A177ZMV5_9BACI</name>
<dbReference type="GO" id="GO:0003973">
    <property type="term" value="F:(S)-2-hydroxy-acid oxidase activity"/>
    <property type="evidence" value="ECO:0007669"/>
    <property type="project" value="InterPro"/>
</dbReference>
<dbReference type="Gene3D" id="3.30.465.10">
    <property type="match status" value="1"/>
</dbReference>
<comment type="cofactor">
    <cofactor evidence="1">
        <name>FAD</name>
        <dbReference type="ChEBI" id="CHEBI:57692"/>
    </cofactor>
</comment>
<protein>
    <submittedName>
        <fullName evidence="7">FAD-binding protein</fullName>
    </submittedName>
</protein>
<evidence type="ECO:0000256" key="4">
    <source>
        <dbReference type="ARBA" id="ARBA00022827"/>
    </source>
</evidence>
<keyword evidence="8" id="KW-1185">Reference proteome</keyword>
<dbReference type="Pfam" id="PF01565">
    <property type="entry name" value="FAD_binding_4"/>
    <property type="match status" value="1"/>
</dbReference>
<evidence type="ECO:0000256" key="3">
    <source>
        <dbReference type="ARBA" id="ARBA00022630"/>
    </source>
</evidence>
<comment type="similarity">
    <text evidence="2">Belongs to the FAD-binding oxidoreductase/transferase type 4 family.</text>
</comment>
<dbReference type="Proteomes" id="UP000077881">
    <property type="component" value="Unassembled WGS sequence"/>
</dbReference>
<organism evidence="7 8">
    <name type="scientific">Lederbergia galactosidilytica</name>
    <dbReference type="NCBI Taxonomy" id="217031"/>
    <lineage>
        <taxon>Bacteria</taxon>
        <taxon>Bacillati</taxon>
        <taxon>Bacillota</taxon>
        <taxon>Bacilli</taxon>
        <taxon>Bacillales</taxon>
        <taxon>Bacillaceae</taxon>
        <taxon>Lederbergia</taxon>
    </lineage>
</organism>
<sequence>MISPSIKSQFEAIVGKENIMDSPAQRLVYSYDATPNIQAMPDLIVAPRSTEEVVKIVNVCQKGKIPIVPRGSGSNLCAGTVPIAGGVVLLFKHMNRIIEVDEQNLTVTVQPGVITQDLIETVEQKGLFYPPDPSSMKISTIGGNINENSGGLRGLKYGVTADYVMGLEAVLANGEVIRTGGKLAKDVAGYNLTQLLVGSEGTLAIITEATLKLIPKPESKQTMLALYENIDAAAQSVSNIIAAQIIPATLEFLDQPTLQAVEDFAQIGLPTDVEAVLLIEQDGDSQVVERDMRKMATLCTASGAISVQVAATLEEAEALTTARRAALSALARLKPTTILEDATVPRSEIANMVKAINEIADRHQVKICTFGHAGDGNLHPTCPTDARDLEEMERVEAAFADIFERAIQLGGTITGEHGVGMVKAPYLQWKVGATGIAVMKGIKQSLDPQHILNPGKIFTEDARKRLVVSS</sequence>
<comment type="caution">
    <text evidence="7">The sequence shown here is derived from an EMBL/GenBank/DDBJ whole genome shotgun (WGS) entry which is preliminary data.</text>
</comment>
<keyword evidence="5" id="KW-0560">Oxidoreductase</keyword>
<dbReference type="EMBL" id="LDJR01000054">
    <property type="protein sequence ID" value="OAK69145.1"/>
    <property type="molecule type" value="Genomic_DNA"/>
</dbReference>
<dbReference type="InterPro" id="IPR016171">
    <property type="entry name" value="Vanillyl_alc_oxidase_C-sub2"/>
</dbReference>
<dbReference type="InterPro" id="IPR016169">
    <property type="entry name" value="FAD-bd_PCMH_sub2"/>
</dbReference>
<dbReference type="PANTHER" id="PTHR42934">
    <property type="entry name" value="GLYCOLATE OXIDASE SUBUNIT GLCD"/>
    <property type="match status" value="1"/>
</dbReference>
<gene>
    <name evidence="7" type="ORF">ABB05_14385</name>
</gene>
<dbReference type="SUPFAM" id="SSF55103">
    <property type="entry name" value="FAD-linked oxidases, C-terminal domain"/>
    <property type="match status" value="1"/>
</dbReference>
<dbReference type="InterPro" id="IPR016164">
    <property type="entry name" value="FAD-linked_Oxase-like_C"/>
</dbReference>
<dbReference type="Pfam" id="PF02913">
    <property type="entry name" value="FAD-oxidase_C"/>
    <property type="match status" value="1"/>
</dbReference>
<dbReference type="FunFam" id="3.30.70.2740:FF:000001">
    <property type="entry name" value="D-lactate dehydrogenase mitochondrial"/>
    <property type="match status" value="1"/>
</dbReference>
<keyword evidence="3" id="KW-0285">Flavoprotein</keyword>
<evidence type="ECO:0000256" key="5">
    <source>
        <dbReference type="ARBA" id="ARBA00023002"/>
    </source>
</evidence>
<proteinExistence type="inferred from homology"/>
<evidence type="ECO:0000256" key="1">
    <source>
        <dbReference type="ARBA" id="ARBA00001974"/>
    </source>
</evidence>
<keyword evidence="4" id="KW-0274">FAD</keyword>